<dbReference type="InterPro" id="IPR018451">
    <property type="entry name" value="NAF/FISL_domain"/>
</dbReference>
<dbReference type="PROSITE" id="PS50011">
    <property type="entry name" value="PROTEIN_KINASE_DOM"/>
    <property type="match status" value="1"/>
</dbReference>
<name>A0A2G9GG73_9LAMI</name>
<evidence type="ECO:0000256" key="4">
    <source>
        <dbReference type="ARBA" id="ARBA00022527"/>
    </source>
</evidence>
<evidence type="ECO:0000313" key="17">
    <source>
        <dbReference type="Proteomes" id="UP000231279"/>
    </source>
</evidence>
<dbReference type="GO" id="GO:0106310">
    <property type="term" value="F:protein serine kinase activity"/>
    <property type="evidence" value="ECO:0007669"/>
    <property type="project" value="RHEA"/>
</dbReference>
<dbReference type="PANTHER" id="PTHR43895:SF32">
    <property type="entry name" value="SERINE_THREONINE-PROTEIN KINASE CHK1"/>
    <property type="match status" value="1"/>
</dbReference>
<keyword evidence="5 16" id="KW-0808">Transferase</keyword>
<dbReference type="AlphaFoldDB" id="A0A2G9GG73"/>
<gene>
    <name evidence="16" type="ORF">CDL12_23185</name>
</gene>
<organism evidence="16 17">
    <name type="scientific">Handroanthus impetiginosus</name>
    <dbReference type="NCBI Taxonomy" id="429701"/>
    <lineage>
        <taxon>Eukaryota</taxon>
        <taxon>Viridiplantae</taxon>
        <taxon>Streptophyta</taxon>
        <taxon>Embryophyta</taxon>
        <taxon>Tracheophyta</taxon>
        <taxon>Spermatophyta</taxon>
        <taxon>Magnoliopsida</taxon>
        <taxon>eudicotyledons</taxon>
        <taxon>Gunneridae</taxon>
        <taxon>Pentapetalae</taxon>
        <taxon>asterids</taxon>
        <taxon>lamiids</taxon>
        <taxon>Lamiales</taxon>
        <taxon>Bignoniaceae</taxon>
        <taxon>Crescentiina</taxon>
        <taxon>Tabebuia alliance</taxon>
        <taxon>Handroanthus</taxon>
    </lineage>
</organism>
<dbReference type="FunFam" id="3.30.310.80:FF:000002">
    <property type="entry name" value="Non-specific serine/threonine protein kinase"/>
    <property type="match status" value="1"/>
</dbReference>
<dbReference type="PROSITE" id="PS00107">
    <property type="entry name" value="PROTEIN_KINASE_ATP"/>
    <property type="match status" value="1"/>
</dbReference>
<keyword evidence="8 12" id="KW-0067">ATP-binding</keyword>
<evidence type="ECO:0000256" key="2">
    <source>
        <dbReference type="ARBA" id="ARBA00006234"/>
    </source>
</evidence>
<keyword evidence="4 13" id="KW-0723">Serine/threonine-protein kinase</keyword>
<evidence type="ECO:0000256" key="12">
    <source>
        <dbReference type="PROSITE-ProRule" id="PRU10141"/>
    </source>
</evidence>
<keyword evidence="17" id="KW-1185">Reference proteome</keyword>
<dbReference type="Proteomes" id="UP000231279">
    <property type="component" value="Unassembled WGS sequence"/>
</dbReference>
<evidence type="ECO:0000256" key="8">
    <source>
        <dbReference type="ARBA" id="ARBA00022840"/>
    </source>
</evidence>
<dbReference type="EC" id="2.7.11.1" evidence="3"/>
<evidence type="ECO:0000259" key="14">
    <source>
        <dbReference type="PROSITE" id="PS50011"/>
    </source>
</evidence>
<comment type="catalytic activity">
    <reaction evidence="10">
        <text>L-threonyl-[protein] + ATP = O-phospho-L-threonyl-[protein] + ADP + H(+)</text>
        <dbReference type="Rhea" id="RHEA:46608"/>
        <dbReference type="Rhea" id="RHEA-COMP:11060"/>
        <dbReference type="Rhea" id="RHEA-COMP:11605"/>
        <dbReference type="ChEBI" id="CHEBI:15378"/>
        <dbReference type="ChEBI" id="CHEBI:30013"/>
        <dbReference type="ChEBI" id="CHEBI:30616"/>
        <dbReference type="ChEBI" id="CHEBI:61977"/>
        <dbReference type="ChEBI" id="CHEBI:456216"/>
        <dbReference type="EC" id="2.7.11.1"/>
    </reaction>
</comment>
<dbReference type="GO" id="GO:0004674">
    <property type="term" value="F:protein serine/threonine kinase activity"/>
    <property type="evidence" value="ECO:0007669"/>
    <property type="project" value="UniProtKB-KW"/>
</dbReference>
<evidence type="ECO:0000256" key="11">
    <source>
        <dbReference type="ARBA" id="ARBA00048679"/>
    </source>
</evidence>
<dbReference type="GO" id="GO:0005524">
    <property type="term" value="F:ATP binding"/>
    <property type="evidence" value="ECO:0007669"/>
    <property type="project" value="UniProtKB-UniRule"/>
</dbReference>
<keyword evidence="9" id="KW-0464">Manganese</keyword>
<dbReference type="EMBL" id="NKXS01005214">
    <property type="protein sequence ID" value="PIN04279.1"/>
    <property type="molecule type" value="Genomic_DNA"/>
</dbReference>
<evidence type="ECO:0000256" key="3">
    <source>
        <dbReference type="ARBA" id="ARBA00012513"/>
    </source>
</evidence>
<feature type="binding site" evidence="12">
    <location>
        <position position="50"/>
    </location>
    <ligand>
        <name>ATP</name>
        <dbReference type="ChEBI" id="CHEBI:30616"/>
    </ligand>
</feature>
<dbReference type="Gene3D" id="1.10.510.10">
    <property type="entry name" value="Transferase(Phosphotransferase) domain 1"/>
    <property type="match status" value="1"/>
</dbReference>
<dbReference type="SMART" id="SM00220">
    <property type="entry name" value="S_TKc"/>
    <property type="match status" value="1"/>
</dbReference>
<dbReference type="SUPFAM" id="SSF56112">
    <property type="entry name" value="Protein kinase-like (PK-like)"/>
    <property type="match status" value="1"/>
</dbReference>
<evidence type="ECO:0000256" key="7">
    <source>
        <dbReference type="ARBA" id="ARBA00022777"/>
    </source>
</evidence>
<feature type="domain" description="NAF" evidence="15">
    <location>
        <begin position="285"/>
        <end position="309"/>
    </location>
</feature>
<evidence type="ECO:0000313" key="16">
    <source>
        <dbReference type="EMBL" id="PIN04279.1"/>
    </source>
</evidence>
<evidence type="ECO:0000256" key="10">
    <source>
        <dbReference type="ARBA" id="ARBA00047899"/>
    </source>
</evidence>
<evidence type="ECO:0000256" key="6">
    <source>
        <dbReference type="ARBA" id="ARBA00022741"/>
    </source>
</evidence>
<dbReference type="InterPro" id="IPR011009">
    <property type="entry name" value="Kinase-like_dom_sf"/>
</dbReference>
<reference evidence="17" key="1">
    <citation type="journal article" date="2018" name="Gigascience">
        <title>Genome assembly of the Pink Ipe (Handroanthus impetiginosus, Bignoniaceae), a highly valued, ecologically keystone Neotropical timber forest tree.</title>
        <authorList>
            <person name="Silva-Junior O.B."/>
            <person name="Grattapaglia D."/>
            <person name="Novaes E."/>
            <person name="Collevatti R.G."/>
        </authorList>
    </citation>
    <scope>NUCLEOTIDE SEQUENCE [LARGE SCALE GENOMIC DNA]</scope>
    <source>
        <strain evidence="17">cv. UFG-1</strain>
    </source>
</reference>
<evidence type="ECO:0000256" key="9">
    <source>
        <dbReference type="ARBA" id="ARBA00023211"/>
    </source>
</evidence>
<dbReference type="PROSITE" id="PS00108">
    <property type="entry name" value="PROTEIN_KINASE_ST"/>
    <property type="match status" value="1"/>
</dbReference>
<dbReference type="PROSITE" id="PS50816">
    <property type="entry name" value="NAF"/>
    <property type="match status" value="1"/>
</dbReference>
<dbReference type="OrthoDB" id="193931at2759"/>
<dbReference type="InterPro" id="IPR000719">
    <property type="entry name" value="Prot_kinase_dom"/>
</dbReference>
<keyword evidence="7 16" id="KW-0418">Kinase</keyword>
<accession>A0A2G9GG73</accession>
<comment type="catalytic activity">
    <reaction evidence="11">
        <text>L-seryl-[protein] + ATP = O-phospho-L-seryl-[protein] + ADP + H(+)</text>
        <dbReference type="Rhea" id="RHEA:17989"/>
        <dbReference type="Rhea" id="RHEA-COMP:9863"/>
        <dbReference type="Rhea" id="RHEA-COMP:11604"/>
        <dbReference type="ChEBI" id="CHEBI:15378"/>
        <dbReference type="ChEBI" id="CHEBI:29999"/>
        <dbReference type="ChEBI" id="CHEBI:30616"/>
        <dbReference type="ChEBI" id="CHEBI:83421"/>
        <dbReference type="ChEBI" id="CHEBI:456216"/>
        <dbReference type="EC" id="2.7.11.1"/>
    </reaction>
</comment>
<dbReference type="InterPro" id="IPR004041">
    <property type="entry name" value="NAF_dom"/>
</dbReference>
<evidence type="ECO:0000256" key="13">
    <source>
        <dbReference type="RuleBase" id="RU000304"/>
    </source>
</evidence>
<sequence>MMKAGKRKIGKYELGRTIGEGTFAKVKFAQNVDTGESVAIKVLAKSTILKHKMVDQVLASQTKIYIVLEFVTGGELFDKIVHHGRLSENESRRYFQQLIDAVSHCHSKGVYHRDLKPENLLLDSKGNLKVSDFGLSALPQQGVDLLHTTCGTPNYLAPEVLSQRGYDGAAADVWSCGVILYVLMAGYLPFDDTDLPSLYNKINAAEFKCPLWFSPAATSLIHKILDPNPETRIKIEGIKRDPWFQKTYVPVRPREDEVVNLDDIHAVFNDIEDKYVLEEPRDDDSGPLITNAFEMVTLSQGLNLSALFDRRQDYVRRQTRFVSRQPAKVIIAAIEAAAESMGLKVHTRNYKTRLEGVSANRASQFAVVLEVSEVAPSLFMVDVRRAAGETLEYHEFYKNFCTMIDHIIWRPKEGMANSALLRTTS</sequence>
<evidence type="ECO:0000259" key="15">
    <source>
        <dbReference type="PROSITE" id="PS50816"/>
    </source>
</evidence>
<protein>
    <recommendedName>
        <fullName evidence="3">non-specific serine/threonine protein kinase</fullName>
        <ecNumber evidence="3">2.7.11.1</ecNumber>
    </recommendedName>
</protein>
<evidence type="ECO:0000256" key="1">
    <source>
        <dbReference type="ARBA" id="ARBA00001936"/>
    </source>
</evidence>
<dbReference type="PANTHER" id="PTHR43895">
    <property type="entry name" value="CALCIUM/CALMODULIN-DEPENDENT PROTEIN KINASE KINASE-RELATED"/>
    <property type="match status" value="1"/>
</dbReference>
<comment type="similarity">
    <text evidence="2">Belongs to the protein kinase superfamily. CAMK Ser/Thr protein kinase family. SNF1 subfamily.</text>
</comment>
<dbReference type="Pfam" id="PF03822">
    <property type="entry name" value="NAF"/>
    <property type="match status" value="1"/>
</dbReference>
<dbReference type="STRING" id="429701.A0A2G9GG73"/>
<proteinExistence type="inferred from homology"/>
<dbReference type="InterPro" id="IPR017441">
    <property type="entry name" value="Protein_kinase_ATP_BS"/>
</dbReference>
<feature type="domain" description="Protein kinase" evidence="14">
    <location>
        <begin position="12"/>
        <end position="244"/>
    </location>
</feature>
<dbReference type="Gene3D" id="3.30.310.80">
    <property type="entry name" value="Kinase associated domain 1, KA1"/>
    <property type="match status" value="1"/>
</dbReference>
<evidence type="ECO:0000256" key="5">
    <source>
        <dbReference type="ARBA" id="ARBA00022679"/>
    </source>
</evidence>
<dbReference type="Pfam" id="PF00069">
    <property type="entry name" value="Pkinase"/>
    <property type="match status" value="1"/>
</dbReference>
<dbReference type="GO" id="GO:0007165">
    <property type="term" value="P:signal transduction"/>
    <property type="evidence" value="ECO:0007669"/>
    <property type="project" value="InterPro"/>
</dbReference>
<dbReference type="CDD" id="cd12195">
    <property type="entry name" value="CIPK_C"/>
    <property type="match status" value="1"/>
</dbReference>
<keyword evidence="6 12" id="KW-0547">Nucleotide-binding</keyword>
<dbReference type="InterPro" id="IPR008271">
    <property type="entry name" value="Ser/Thr_kinase_AS"/>
</dbReference>
<comment type="cofactor">
    <cofactor evidence="1">
        <name>Mn(2+)</name>
        <dbReference type="ChEBI" id="CHEBI:29035"/>
    </cofactor>
</comment>
<dbReference type="FunFam" id="1.10.510.10:FF:000279">
    <property type="entry name" value="Non-specific serine/threonine protein kinase"/>
    <property type="match status" value="1"/>
</dbReference>
<comment type="caution">
    <text evidence="16">The sequence shown here is derived from an EMBL/GenBank/DDBJ whole genome shotgun (WGS) entry which is preliminary data.</text>
</comment>